<dbReference type="AlphaFoldDB" id="A0AAN6SVG1"/>
<evidence type="ECO:0000313" key="3">
    <source>
        <dbReference type="EMBL" id="KAK4044569.1"/>
    </source>
</evidence>
<evidence type="ECO:0000313" key="4">
    <source>
        <dbReference type="Proteomes" id="UP001303115"/>
    </source>
</evidence>
<feature type="domain" description="Cyanovirin-N" evidence="2">
    <location>
        <begin position="46"/>
        <end position="137"/>
    </location>
</feature>
<evidence type="ECO:0000256" key="1">
    <source>
        <dbReference type="SAM" id="SignalP"/>
    </source>
</evidence>
<keyword evidence="4" id="KW-1185">Reference proteome</keyword>
<dbReference type="InterPro" id="IPR011058">
    <property type="entry name" value="Cyanovirin-N"/>
</dbReference>
<comment type="caution">
    <text evidence="3">The sequence shown here is derived from an EMBL/GenBank/DDBJ whole genome shotgun (WGS) entry which is preliminary data.</text>
</comment>
<accession>A0AAN6SVG1</accession>
<dbReference type="Proteomes" id="UP001303115">
    <property type="component" value="Unassembled WGS sequence"/>
</dbReference>
<reference evidence="4" key="1">
    <citation type="journal article" date="2023" name="Mol. Phylogenet. Evol.">
        <title>Genome-scale phylogeny and comparative genomics of the fungal order Sordariales.</title>
        <authorList>
            <person name="Hensen N."/>
            <person name="Bonometti L."/>
            <person name="Westerberg I."/>
            <person name="Brannstrom I.O."/>
            <person name="Guillou S."/>
            <person name="Cros-Aarteil S."/>
            <person name="Calhoun S."/>
            <person name="Haridas S."/>
            <person name="Kuo A."/>
            <person name="Mondo S."/>
            <person name="Pangilinan J."/>
            <person name="Riley R."/>
            <person name="LaButti K."/>
            <person name="Andreopoulos B."/>
            <person name="Lipzen A."/>
            <person name="Chen C."/>
            <person name="Yan M."/>
            <person name="Daum C."/>
            <person name="Ng V."/>
            <person name="Clum A."/>
            <person name="Steindorff A."/>
            <person name="Ohm R.A."/>
            <person name="Martin F."/>
            <person name="Silar P."/>
            <person name="Natvig D.O."/>
            <person name="Lalanne C."/>
            <person name="Gautier V."/>
            <person name="Ament-Velasquez S.L."/>
            <person name="Kruys A."/>
            <person name="Hutchinson M.I."/>
            <person name="Powell A.J."/>
            <person name="Barry K."/>
            <person name="Miller A.N."/>
            <person name="Grigoriev I.V."/>
            <person name="Debuchy R."/>
            <person name="Gladieux P."/>
            <person name="Hiltunen Thoren M."/>
            <person name="Johannesson H."/>
        </authorList>
    </citation>
    <scope>NUCLEOTIDE SEQUENCE [LARGE SCALE GENOMIC DNA]</scope>
    <source>
        <strain evidence="4">CBS 284.82</strain>
    </source>
</reference>
<evidence type="ECO:0000259" key="2">
    <source>
        <dbReference type="Pfam" id="PF08881"/>
    </source>
</evidence>
<dbReference type="Pfam" id="PF08881">
    <property type="entry name" value="CVNH"/>
    <property type="match status" value="1"/>
</dbReference>
<organism evidence="3 4">
    <name type="scientific">Parachaetomium inaequale</name>
    <dbReference type="NCBI Taxonomy" id="2588326"/>
    <lineage>
        <taxon>Eukaryota</taxon>
        <taxon>Fungi</taxon>
        <taxon>Dikarya</taxon>
        <taxon>Ascomycota</taxon>
        <taxon>Pezizomycotina</taxon>
        <taxon>Sordariomycetes</taxon>
        <taxon>Sordariomycetidae</taxon>
        <taxon>Sordariales</taxon>
        <taxon>Chaetomiaceae</taxon>
        <taxon>Parachaetomium</taxon>
    </lineage>
</organism>
<protein>
    <recommendedName>
        <fullName evidence="2">Cyanovirin-N domain-containing protein</fullName>
    </recommendedName>
</protein>
<keyword evidence="1" id="KW-0732">Signal</keyword>
<dbReference type="SUPFAM" id="SSF51322">
    <property type="entry name" value="Cyanovirin-N"/>
    <property type="match status" value="1"/>
</dbReference>
<feature type="chain" id="PRO_5042875545" description="Cyanovirin-N domain-containing protein" evidence="1">
    <location>
        <begin position="24"/>
        <end position="155"/>
    </location>
</feature>
<sequence length="155" mass="17329">MRSFSQILLPAGLVIFAAGWAASDEPPQIQSFVDYCGFVGANLTDTHWLGVFCRNNMTDVYGYNYTWIDLDFCLGNNGSQLIPYENGNYSTSCTDCTIHSSRQPKNSLMLTCSCEDANWELVESSIELNTTLFDYNGSAGCFDHLGNKTWLHHNL</sequence>
<proteinExistence type="predicted"/>
<dbReference type="Gene3D" id="2.30.60.10">
    <property type="entry name" value="Cyanovirin-N"/>
    <property type="match status" value="1"/>
</dbReference>
<dbReference type="EMBL" id="MU854318">
    <property type="protein sequence ID" value="KAK4044569.1"/>
    <property type="molecule type" value="Genomic_DNA"/>
</dbReference>
<gene>
    <name evidence="3" type="ORF">C8A01DRAFT_31358</name>
</gene>
<name>A0AAN6SVG1_9PEZI</name>
<feature type="signal peptide" evidence="1">
    <location>
        <begin position="1"/>
        <end position="23"/>
    </location>
</feature>
<dbReference type="InterPro" id="IPR036673">
    <property type="entry name" value="Cyanovirin-N_sf"/>
</dbReference>